<proteinExistence type="inferred from homology"/>
<feature type="region of interest" description="Disordered" evidence="8">
    <location>
        <begin position="1483"/>
        <end position="1587"/>
    </location>
</feature>
<name>A0A0D2PFB4_HYPSF</name>
<feature type="compositionally biased region" description="Low complexity" evidence="8">
    <location>
        <begin position="1414"/>
        <end position="1441"/>
    </location>
</feature>
<feature type="compositionally biased region" description="Low complexity" evidence="8">
    <location>
        <begin position="1240"/>
        <end position="1249"/>
    </location>
</feature>
<gene>
    <name evidence="11" type="ORF">HYPSUDRAFT_75121</name>
</gene>
<feature type="compositionally biased region" description="Polar residues" evidence="8">
    <location>
        <begin position="1367"/>
        <end position="1378"/>
    </location>
</feature>
<dbReference type="CDD" id="cd09233">
    <property type="entry name" value="ACE1-Sec16-like"/>
    <property type="match status" value="1"/>
</dbReference>
<feature type="compositionally biased region" description="Basic and acidic residues" evidence="8">
    <location>
        <begin position="381"/>
        <end position="393"/>
    </location>
</feature>
<feature type="region of interest" description="Disordered" evidence="8">
    <location>
        <begin position="347"/>
        <end position="408"/>
    </location>
</feature>
<dbReference type="Pfam" id="PF12932">
    <property type="entry name" value="Sec16"/>
    <property type="match status" value="1"/>
</dbReference>
<feature type="compositionally biased region" description="Polar residues" evidence="8">
    <location>
        <begin position="192"/>
        <end position="207"/>
    </location>
</feature>
<feature type="region of interest" description="Disordered" evidence="8">
    <location>
        <begin position="459"/>
        <end position="527"/>
    </location>
</feature>
<dbReference type="PANTHER" id="PTHR13402">
    <property type="entry name" value="RGPR-RELATED"/>
    <property type="match status" value="1"/>
</dbReference>
<dbReference type="Gene3D" id="1.25.40.1030">
    <property type="match status" value="1"/>
</dbReference>
<evidence type="ECO:0000259" key="9">
    <source>
        <dbReference type="Pfam" id="PF12931"/>
    </source>
</evidence>
<feature type="region of interest" description="Disordered" evidence="8">
    <location>
        <begin position="1367"/>
        <end position="1468"/>
    </location>
</feature>
<keyword evidence="7" id="KW-0472">Membrane</keyword>
<reference evidence="12" key="1">
    <citation type="submission" date="2014-04" db="EMBL/GenBank/DDBJ databases">
        <title>Evolutionary Origins and Diversification of the Mycorrhizal Mutualists.</title>
        <authorList>
            <consortium name="DOE Joint Genome Institute"/>
            <consortium name="Mycorrhizal Genomics Consortium"/>
            <person name="Kohler A."/>
            <person name="Kuo A."/>
            <person name="Nagy L.G."/>
            <person name="Floudas D."/>
            <person name="Copeland A."/>
            <person name="Barry K.W."/>
            <person name="Cichocki N."/>
            <person name="Veneault-Fourrey C."/>
            <person name="LaButti K."/>
            <person name="Lindquist E.A."/>
            <person name="Lipzen A."/>
            <person name="Lundell T."/>
            <person name="Morin E."/>
            <person name="Murat C."/>
            <person name="Riley R."/>
            <person name="Ohm R."/>
            <person name="Sun H."/>
            <person name="Tunlid A."/>
            <person name="Henrissat B."/>
            <person name="Grigoriev I.V."/>
            <person name="Hibbett D.S."/>
            <person name="Martin F."/>
        </authorList>
    </citation>
    <scope>NUCLEOTIDE SEQUENCE [LARGE SCALE GENOMIC DNA]</scope>
    <source>
        <strain evidence="12">FD-334 SS-4</strain>
    </source>
</reference>
<feature type="region of interest" description="Disordered" evidence="8">
    <location>
        <begin position="1205"/>
        <end position="1321"/>
    </location>
</feature>
<keyword evidence="7" id="KW-0653">Protein transport</keyword>
<dbReference type="EMBL" id="KN817525">
    <property type="protein sequence ID" value="KJA27196.1"/>
    <property type="molecule type" value="Genomic_DNA"/>
</dbReference>
<evidence type="ECO:0000313" key="11">
    <source>
        <dbReference type="EMBL" id="KJA27196.1"/>
    </source>
</evidence>
<feature type="compositionally biased region" description="Low complexity" evidence="8">
    <location>
        <begin position="1276"/>
        <end position="1296"/>
    </location>
</feature>
<keyword evidence="7" id="KW-0072">Autophagy</keyword>
<dbReference type="GO" id="GO:0012507">
    <property type="term" value="C:ER to Golgi transport vesicle membrane"/>
    <property type="evidence" value="ECO:0007669"/>
    <property type="project" value="TreeGrafter"/>
</dbReference>
<keyword evidence="3 7" id="KW-0813">Transport</keyword>
<evidence type="ECO:0000256" key="4">
    <source>
        <dbReference type="ARBA" id="ARBA00022824"/>
    </source>
</evidence>
<dbReference type="Proteomes" id="UP000054270">
    <property type="component" value="Unassembled WGS sequence"/>
</dbReference>
<feature type="compositionally biased region" description="Low complexity" evidence="8">
    <location>
        <begin position="1212"/>
        <end position="1230"/>
    </location>
</feature>
<feature type="compositionally biased region" description="Pro residues" evidence="8">
    <location>
        <begin position="475"/>
        <end position="486"/>
    </location>
</feature>
<feature type="region of interest" description="Disordered" evidence="8">
    <location>
        <begin position="1"/>
        <end position="74"/>
    </location>
</feature>
<dbReference type="GO" id="GO:0070973">
    <property type="term" value="P:protein localization to endoplasmic reticulum exit site"/>
    <property type="evidence" value="ECO:0007669"/>
    <property type="project" value="TreeGrafter"/>
</dbReference>
<protein>
    <recommendedName>
        <fullName evidence="7">Protein transport protein sec16</fullName>
    </recommendedName>
</protein>
<dbReference type="Pfam" id="PF12931">
    <property type="entry name" value="TPR_Sec16"/>
    <property type="match status" value="1"/>
</dbReference>
<dbReference type="PANTHER" id="PTHR13402:SF6">
    <property type="entry name" value="SECRETORY 16, ISOFORM I"/>
    <property type="match status" value="1"/>
</dbReference>
<evidence type="ECO:0000256" key="8">
    <source>
        <dbReference type="SAM" id="MobiDB-lite"/>
    </source>
</evidence>
<evidence type="ECO:0000256" key="3">
    <source>
        <dbReference type="ARBA" id="ARBA00022448"/>
    </source>
</evidence>
<keyword evidence="5 7" id="KW-0931">ER-Golgi transport</keyword>
<feature type="compositionally biased region" description="Polar residues" evidence="8">
    <location>
        <begin position="1250"/>
        <end position="1262"/>
    </location>
</feature>
<accession>A0A0D2PFB4</accession>
<evidence type="ECO:0000256" key="2">
    <source>
        <dbReference type="ARBA" id="ARBA00005927"/>
    </source>
</evidence>
<dbReference type="GO" id="GO:0016192">
    <property type="term" value="P:vesicle-mediated transport"/>
    <property type="evidence" value="ECO:0007669"/>
    <property type="project" value="UniProtKB-KW"/>
</dbReference>
<evidence type="ECO:0000256" key="6">
    <source>
        <dbReference type="ARBA" id="ARBA00024687"/>
    </source>
</evidence>
<keyword evidence="4 7" id="KW-0256">Endoplasmic reticulum</keyword>
<dbReference type="GO" id="GO:0007030">
    <property type="term" value="P:Golgi organization"/>
    <property type="evidence" value="ECO:0007669"/>
    <property type="project" value="TreeGrafter"/>
</dbReference>
<evidence type="ECO:0000256" key="1">
    <source>
        <dbReference type="ARBA" id="ARBA00004397"/>
    </source>
</evidence>
<feature type="domain" description="Sec16 Sec23-binding" evidence="9">
    <location>
        <begin position="844"/>
        <end position="1183"/>
    </location>
</feature>
<evidence type="ECO:0000313" key="12">
    <source>
        <dbReference type="Proteomes" id="UP000054270"/>
    </source>
</evidence>
<dbReference type="GO" id="GO:0006914">
    <property type="term" value="P:autophagy"/>
    <property type="evidence" value="ECO:0007669"/>
    <property type="project" value="UniProtKB-KW"/>
</dbReference>
<evidence type="ECO:0000256" key="5">
    <source>
        <dbReference type="ARBA" id="ARBA00022892"/>
    </source>
</evidence>
<dbReference type="GO" id="GO:0015031">
    <property type="term" value="P:protein transport"/>
    <property type="evidence" value="ECO:0007669"/>
    <property type="project" value="UniProtKB-KW"/>
</dbReference>
<dbReference type="GO" id="GO:0070971">
    <property type="term" value="C:endoplasmic reticulum exit site"/>
    <property type="evidence" value="ECO:0007669"/>
    <property type="project" value="UniProtKB-ARBA"/>
</dbReference>
<feature type="region of interest" description="Disordered" evidence="8">
    <location>
        <begin position="190"/>
        <end position="210"/>
    </location>
</feature>
<feature type="compositionally biased region" description="Low complexity" evidence="8">
    <location>
        <begin position="1559"/>
        <end position="1568"/>
    </location>
</feature>
<feature type="compositionally biased region" description="Polar residues" evidence="8">
    <location>
        <begin position="360"/>
        <end position="374"/>
    </location>
</feature>
<dbReference type="OMA" id="FSLNNGM"/>
<evidence type="ECO:0000259" key="10">
    <source>
        <dbReference type="Pfam" id="PF12932"/>
    </source>
</evidence>
<sequence length="1600" mass="171266">MSGEEAAASLFGSEDSGSDLFATLGADTTSPSLSQGNLFPNETSAHGPQANTYNFLSDTQDSREYATEFPSYPPETQAHVDYDAASFVPHNSTKNNQWDEYEKDNAASAYTGVLNTQANDPQAINVAYPNYVPAAHSAESSSYSTYGAYNLPVQRQISAIQHLSYATSNPPAPVHSYTPHSVYEPPLAAHASYTSHGPPTTTTQSHASYEPAATQAKSTYGAYDPPAPAKHTSYSAYDPPVPKVPLTHSHTGTYNPPTPAYDTPYPKPEQSFAVDADIYSITKSNPQLNTHPGPNPPSVAAKSVLTRPKVSNAYDPPFPAALPTRRTSRTATLSVQQAYAQYQTPTETYHGHNKEPPPSQSANRPIHPNSSPVETSPWRLGRNEKYEKHREDQFPIDPESDSSYFPHYEDASSANSYIKDDVVVDTGAQSLSSNHVPEDTTYLTQTSNELTPAVVSSYASDNDQQAPASWMQPKPASPLTPLPYSPLPENSQEYAGAHLPQNESDNKVLPPSSSPPKYGAKKEFPPIRDIHDPYAPKTAHITNNYIPRTSSPLSLHNGRQNEPKKPAGNLGDHPNIMSITSSPPISKLVGSGNLYTPLIIPHDHQAIPPNSQWPETKLGFQELTVKTTTGQYAPSPSLIGANDPLSRTSARAPVITFGFGGKMVTCFHGMPGLNAGFDVAFSSRTTSELKIRVLHKTLPESALNAVESSYPGPLLADPGATSMSLVRPNVATQMKAKKTSILNYLTGRVSEIHQGLGYLSGAERKTAEDKLILVKLLSVMVENDGRLWGSTQSELAVRSTLVPRIEGTPIIQDAVTIQASFRNSALDEAPISVSTLRSSALDKIEEFLLRGDRRQAYQYAAEEKLWAHAMVISSSIDKESWKEVVHDFLRTELPVKEELDSTSHLSNGHMSNPKNRESLRVAYSLFSGQGPAAVQEMAPLSLLQRGLGRFQSPMIPAVTPRTPNFAPIQPANMGPTIPPASLGKWAETAAMILCSPLTAEASAALTALGDQLLANNWVEAGHVCYLLSPQTSLIGGLGSQAAKITLVGSKNPANVMKDPDALIFSEILEYALSLVTIAKGQEPFHGIPHLQAYRFIKTITLAEVGEVQLANRYCEAITTCLSQTSPYTNLALVDQLQGLQQRLSGIYPGDKSGSWIGGKIGKPSLDSIGGWLEGRFTKLVTGESEDGASTGNQAKAIDQPFAGPFAHYSNISSTTPSARSSPQPQAPSATFSMPPPPQRTSSAMATATSYSQQIQVERSSSAMDHVRQRPTVHTYTQSSNPLSSSQSSPTTNLNTQPHISDPYAPKGQDSASPNDELETPVQTSWWGAHAENGSNTTPTAATFMRVEESSIQASDDGFISLMDSHTFSVGPSKQTSKAASPARTLDDQDDDDLGLGNSRPKPKPEQEENGAVKAQSASPSTNAAPAPVNGATTTAAAAAPASGGSWLGRWFKRSESTGPGPIKASLGEESAFYYDKEQKRWVNRKAGSAEAEKPATPPPPPSRAQTASPGMTGSKPSPPPGGGPPVRSVSAIDLSEPPVKAPMRIRSNLAPPMESAPSTPTGTRVNPVGGPPPPRPKSQATKRNVRSRYVDVLQQEGGGA</sequence>
<feature type="domain" description="Sec16 central conserved" evidence="10">
    <location>
        <begin position="652"/>
        <end position="785"/>
    </location>
</feature>
<feature type="compositionally biased region" description="Low complexity" evidence="8">
    <location>
        <begin position="1503"/>
        <end position="1515"/>
    </location>
</feature>
<keyword evidence="12" id="KW-1185">Reference proteome</keyword>
<dbReference type="InterPro" id="IPR024298">
    <property type="entry name" value="Sec16_Sec23-bd"/>
</dbReference>
<feature type="region of interest" description="Disordered" evidence="8">
    <location>
        <begin position="549"/>
        <end position="574"/>
    </location>
</feature>
<comment type="subcellular location">
    <subcellularLocation>
        <location evidence="1">Endoplasmic reticulum membrane</location>
        <topology evidence="1">Peripheral membrane protein</topology>
        <orientation evidence="1">Cytoplasmic side</orientation>
    </subcellularLocation>
</comment>
<dbReference type="InterPro" id="IPR024340">
    <property type="entry name" value="Sec16_CCD"/>
</dbReference>
<comment type="function">
    <text evidence="6 7">Involved in the initiation of assembly of the COPII coat required for the formation of transport vesicles from the endoplasmic reticulum (ER) and the selection of cargo molecules. Also involved in autophagy.</text>
</comment>
<comment type="similarity">
    <text evidence="2 7">Belongs to the SEC16 family.</text>
</comment>
<organism evidence="11 12">
    <name type="scientific">Hypholoma sublateritium (strain FD-334 SS-4)</name>
    <dbReference type="NCBI Taxonomy" id="945553"/>
    <lineage>
        <taxon>Eukaryota</taxon>
        <taxon>Fungi</taxon>
        <taxon>Dikarya</taxon>
        <taxon>Basidiomycota</taxon>
        <taxon>Agaricomycotina</taxon>
        <taxon>Agaricomycetes</taxon>
        <taxon>Agaricomycetidae</taxon>
        <taxon>Agaricales</taxon>
        <taxon>Agaricineae</taxon>
        <taxon>Strophariaceae</taxon>
        <taxon>Hypholoma</taxon>
    </lineage>
</organism>
<feature type="region of interest" description="Disordered" evidence="8">
    <location>
        <begin position="310"/>
        <end position="332"/>
    </location>
</feature>
<feature type="compositionally biased region" description="Polar residues" evidence="8">
    <location>
        <begin position="26"/>
        <end position="59"/>
    </location>
</feature>
<dbReference type="GO" id="GO:0005789">
    <property type="term" value="C:endoplasmic reticulum membrane"/>
    <property type="evidence" value="ECO:0007669"/>
    <property type="project" value="UniProtKB-SubCell"/>
</dbReference>
<evidence type="ECO:0000256" key="7">
    <source>
        <dbReference type="RuleBase" id="RU364101"/>
    </source>
</evidence>
<dbReference type="OrthoDB" id="8918678at2759"/>
<dbReference type="STRING" id="945553.A0A0D2PFB4"/>
<feature type="compositionally biased region" description="Polar residues" evidence="8">
    <location>
        <begin position="549"/>
        <end position="558"/>
    </location>
</feature>